<protein>
    <submittedName>
        <fullName evidence="1">Uncharacterized protein</fullName>
    </submittedName>
</protein>
<comment type="caution">
    <text evidence="1">The sequence shown here is derived from an EMBL/GenBank/DDBJ whole genome shotgun (WGS) entry which is preliminary data.</text>
</comment>
<proteinExistence type="predicted"/>
<dbReference type="Proteomes" id="UP000607796">
    <property type="component" value="Unassembled WGS sequence"/>
</dbReference>
<reference evidence="1 2" key="1">
    <citation type="journal article" date="2021" name="Int. J. Syst. Evol. Microbiol.">
        <title>Salipiger mangrovisoli sp. nov., isolated from mangrove soil and the proposal for the reclassification of Paraphaeobacter pallidus as Salipiger pallidus comb. nov.</title>
        <authorList>
            <person name="Du J."/>
            <person name="Liu Y."/>
            <person name="Pei T."/>
            <person name="Deng M.R."/>
            <person name="Zhu H."/>
        </authorList>
    </citation>
    <scope>NUCLEOTIDE SEQUENCE [LARGE SCALE GENOMIC DNA]</scope>
    <source>
        <strain evidence="1 2">6D45A</strain>
    </source>
</reference>
<sequence length="60" mass="6571">MSMKIGGMIAFGIVRGGKLATVQCGFVPAVGQILEEKGDRYRIMSVNPVGEHYDLFLKKL</sequence>
<evidence type="ECO:0000313" key="2">
    <source>
        <dbReference type="Proteomes" id="UP000607796"/>
    </source>
</evidence>
<organism evidence="1 2">
    <name type="scientific">Salipiger mangrovisoli</name>
    <dbReference type="NCBI Taxonomy" id="2865933"/>
    <lineage>
        <taxon>Bacteria</taxon>
        <taxon>Pseudomonadati</taxon>
        <taxon>Pseudomonadota</taxon>
        <taxon>Alphaproteobacteria</taxon>
        <taxon>Rhodobacterales</taxon>
        <taxon>Roseobacteraceae</taxon>
        <taxon>Salipiger</taxon>
    </lineage>
</organism>
<name>A0ABR9WZ46_9RHOB</name>
<gene>
    <name evidence="1" type="ORF">IQ782_06805</name>
</gene>
<dbReference type="EMBL" id="JADFFK010000004">
    <property type="protein sequence ID" value="MBE9636543.1"/>
    <property type="molecule type" value="Genomic_DNA"/>
</dbReference>
<keyword evidence="2" id="KW-1185">Reference proteome</keyword>
<accession>A0ABR9WZ46</accession>
<dbReference type="RefSeq" id="WP_194133874.1">
    <property type="nucleotide sequence ID" value="NZ_JADFFK010000004.1"/>
</dbReference>
<evidence type="ECO:0000313" key="1">
    <source>
        <dbReference type="EMBL" id="MBE9636543.1"/>
    </source>
</evidence>